<organism evidence="1 2">
    <name type="scientific">Euplotes crassus</name>
    <dbReference type="NCBI Taxonomy" id="5936"/>
    <lineage>
        <taxon>Eukaryota</taxon>
        <taxon>Sar</taxon>
        <taxon>Alveolata</taxon>
        <taxon>Ciliophora</taxon>
        <taxon>Intramacronucleata</taxon>
        <taxon>Spirotrichea</taxon>
        <taxon>Hypotrichia</taxon>
        <taxon>Euplotida</taxon>
        <taxon>Euplotidae</taxon>
        <taxon>Moneuplotes</taxon>
    </lineage>
</organism>
<dbReference type="Gene3D" id="3.80.10.10">
    <property type="entry name" value="Ribonuclease Inhibitor"/>
    <property type="match status" value="1"/>
</dbReference>
<protein>
    <submittedName>
        <fullName evidence="1">Uncharacterized protein</fullName>
    </submittedName>
</protein>
<sequence length="205" mass="23923">MNFKFNRYLDRNFIEKTNFFESLTTDNFNLLQVKAKNKNYFGFLDLSYPQQITYLSINSNCYPSWSISNVLKSITKVSPRVLNKIKIFYFEINAPQFKRIMASYKHVQRINVIFCKLSIPSILNFSQSLRNTKIKKLDFCSCGNSKFSDWKSNPQEFINLIQGLASTQDLKQSLQIIYVGGCNVQESQIRDIQDKYGLNDVDIRA</sequence>
<evidence type="ECO:0000313" key="1">
    <source>
        <dbReference type="EMBL" id="CAI2369455.1"/>
    </source>
</evidence>
<comment type="caution">
    <text evidence="1">The sequence shown here is derived from an EMBL/GenBank/DDBJ whole genome shotgun (WGS) entry which is preliminary data.</text>
</comment>
<evidence type="ECO:0000313" key="2">
    <source>
        <dbReference type="Proteomes" id="UP001295684"/>
    </source>
</evidence>
<reference evidence="1" key="1">
    <citation type="submission" date="2023-07" db="EMBL/GenBank/DDBJ databases">
        <authorList>
            <consortium name="AG Swart"/>
            <person name="Singh M."/>
            <person name="Singh A."/>
            <person name="Seah K."/>
            <person name="Emmerich C."/>
        </authorList>
    </citation>
    <scope>NUCLEOTIDE SEQUENCE</scope>
    <source>
        <strain evidence="1">DP1</strain>
    </source>
</reference>
<keyword evidence="2" id="KW-1185">Reference proteome</keyword>
<gene>
    <name evidence="1" type="ORF">ECRASSUSDP1_LOCUS10756</name>
</gene>
<dbReference type="AlphaFoldDB" id="A0AAD1UM63"/>
<accession>A0AAD1UM63</accession>
<dbReference type="EMBL" id="CAMPGE010010606">
    <property type="protein sequence ID" value="CAI2369455.1"/>
    <property type="molecule type" value="Genomic_DNA"/>
</dbReference>
<dbReference type="SUPFAM" id="SSF52047">
    <property type="entry name" value="RNI-like"/>
    <property type="match status" value="1"/>
</dbReference>
<dbReference type="InterPro" id="IPR032675">
    <property type="entry name" value="LRR_dom_sf"/>
</dbReference>
<name>A0AAD1UM63_EUPCR</name>
<proteinExistence type="predicted"/>
<dbReference type="Proteomes" id="UP001295684">
    <property type="component" value="Unassembled WGS sequence"/>
</dbReference>